<name>I3YFW7_THIV6</name>
<protein>
    <submittedName>
        <fullName evidence="2">Glycosyl transferase</fullName>
    </submittedName>
</protein>
<dbReference type="InterPro" id="IPR029044">
    <property type="entry name" value="Nucleotide-diphossugar_trans"/>
</dbReference>
<proteinExistence type="predicted"/>
<dbReference type="Proteomes" id="UP000006062">
    <property type="component" value="Chromosome"/>
</dbReference>
<dbReference type="KEGG" id="tvi:Thivi_4062"/>
<dbReference type="EMBL" id="CP003154">
    <property type="protein sequence ID" value="AFL75885.1"/>
    <property type="molecule type" value="Genomic_DNA"/>
</dbReference>
<reference evidence="2 3" key="1">
    <citation type="submission" date="2012-06" db="EMBL/GenBank/DDBJ databases">
        <title>Complete sequence of Thiocystis violascens DSM 198.</title>
        <authorList>
            <consortium name="US DOE Joint Genome Institute"/>
            <person name="Lucas S."/>
            <person name="Han J."/>
            <person name="Lapidus A."/>
            <person name="Cheng J.-F."/>
            <person name="Goodwin L."/>
            <person name="Pitluck S."/>
            <person name="Peters L."/>
            <person name="Ovchinnikova G."/>
            <person name="Teshima H."/>
            <person name="Detter J.C."/>
            <person name="Han C."/>
            <person name="Tapia R."/>
            <person name="Land M."/>
            <person name="Hauser L."/>
            <person name="Kyrpides N."/>
            <person name="Ivanova N."/>
            <person name="Pagani I."/>
            <person name="Vogl K."/>
            <person name="Liu Z."/>
            <person name="Frigaard N.-U."/>
            <person name="Bryant D."/>
            <person name="Woyke T."/>
        </authorList>
    </citation>
    <scope>NUCLEOTIDE SEQUENCE [LARGE SCALE GENOMIC DNA]</scope>
    <source>
        <strain evidence="3">ATCC 17096 / DSM 198 / 6111</strain>
    </source>
</reference>
<evidence type="ECO:0000259" key="1">
    <source>
        <dbReference type="Pfam" id="PF00535"/>
    </source>
</evidence>
<dbReference type="AlphaFoldDB" id="I3YFW7"/>
<keyword evidence="3" id="KW-1185">Reference proteome</keyword>
<dbReference type="Pfam" id="PF00535">
    <property type="entry name" value="Glycos_transf_2"/>
    <property type="match status" value="1"/>
</dbReference>
<dbReference type="Gene3D" id="3.90.550.10">
    <property type="entry name" value="Spore Coat Polysaccharide Biosynthesis Protein SpsA, Chain A"/>
    <property type="match status" value="1"/>
</dbReference>
<evidence type="ECO:0000313" key="2">
    <source>
        <dbReference type="EMBL" id="AFL75885.1"/>
    </source>
</evidence>
<evidence type="ECO:0000313" key="3">
    <source>
        <dbReference type="Proteomes" id="UP000006062"/>
    </source>
</evidence>
<keyword evidence="2" id="KW-0808">Transferase</keyword>
<accession>I3YFW7</accession>
<gene>
    <name evidence="2" type="ordered locus">Thivi_4062</name>
</gene>
<dbReference type="eggNOG" id="COG1216">
    <property type="taxonomic scope" value="Bacteria"/>
</dbReference>
<sequence length="339" mass="37552">MVRSFPEMTSIVCSAILIDAKPRARPPSRNRPLVSAIIPVHNAARFIRDCLDSVFAQSGPFALDVIVVDDGSTDDSLAELRGYAGVRCIEQPNRGPAAARNAALRLAQGDYLAFLDSDDLWPDGKLARQIALLEAHPEIGLAFGDCRQFDAQGPYVKTLFESAGYDSAYWGDPVEVVAPYAKLISGNFITTGSVVMRRACVERVGEFDETLRLVEDLEYWFRVALACPMAHLDAVYLLRRRHPENTSRDPIAMTLAYLRMLDAHRQREADRVRPHAAALRSRMTREFQELGHLYSRQGAHGDAARAYLRALSGKVSLRSIYYLASALAARVGLTWGATT</sequence>
<dbReference type="PANTHER" id="PTHR43685">
    <property type="entry name" value="GLYCOSYLTRANSFERASE"/>
    <property type="match status" value="1"/>
</dbReference>
<dbReference type="STRING" id="765911.Thivi_4062"/>
<dbReference type="PANTHER" id="PTHR43685:SF11">
    <property type="entry name" value="GLYCOSYLTRANSFERASE TAGX-RELATED"/>
    <property type="match status" value="1"/>
</dbReference>
<dbReference type="InterPro" id="IPR050834">
    <property type="entry name" value="Glycosyltransf_2"/>
</dbReference>
<dbReference type="InterPro" id="IPR001173">
    <property type="entry name" value="Glyco_trans_2-like"/>
</dbReference>
<dbReference type="GO" id="GO:0016740">
    <property type="term" value="F:transferase activity"/>
    <property type="evidence" value="ECO:0007669"/>
    <property type="project" value="UniProtKB-KW"/>
</dbReference>
<organism evidence="2 3">
    <name type="scientific">Thiocystis violascens (strain ATCC 17096 / DSM 198 / 6111)</name>
    <name type="common">Chromatium violascens</name>
    <dbReference type="NCBI Taxonomy" id="765911"/>
    <lineage>
        <taxon>Bacteria</taxon>
        <taxon>Pseudomonadati</taxon>
        <taxon>Pseudomonadota</taxon>
        <taxon>Gammaproteobacteria</taxon>
        <taxon>Chromatiales</taxon>
        <taxon>Chromatiaceae</taxon>
        <taxon>Thiocystis</taxon>
    </lineage>
</organism>
<dbReference type="HOGENOM" id="CLU_025996_0_0_6"/>
<dbReference type="SUPFAM" id="SSF53448">
    <property type="entry name" value="Nucleotide-diphospho-sugar transferases"/>
    <property type="match status" value="1"/>
</dbReference>
<feature type="domain" description="Glycosyltransferase 2-like" evidence="1">
    <location>
        <begin position="35"/>
        <end position="140"/>
    </location>
</feature>